<organism evidence="1 2">
    <name type="scientific">Panagrellus redivivus</name>
    <name type="common">Microworm</name>
    <dbReference type="NCBI Taxonomy" id="6233"/>
    <lineage>
        <taxon>Eukaryota</taxon>
        <taxon>Metazoa</taxon>
        <taxon>Ecdysozoa</taxon>
        <taxon>Nematoda</taxon>
        <taxon>Chromadorea</taxon>
        <taxon>Rhabditida</taxon>
        <taxon>Tylenchina</taxon>
        <taxon>Panagrolaimomorpha</taxon>
        <taxon>Panagrolaimoidea</taxon>
        <taxon>Panagrolaimidae</taxon>
        <taxon>Panagrellus</taxon>
    </lineage>
</organism>
<protein>
    <submittedName>
        <fullName evidence="2">MSP domain-containing protein</fullName>
    </submittedName>
</protein>
<proteinExistence type="predicted"/>
<name>A0A7E4UP88_PANRE</name>
<accession>A0A7E4UP88</accession>
<reference evidence="2" key="2">
    <citation type="submission" date="2020-10" db="UniProtKB">
        <authorList>
            <consortium name="WormBaseParasite"/>
        </authorList>
    </citation>
    <scope>IDENTIFICATION</scope>
</reference>
<dbReference type="WBParaSite" id="Pan_g1114.t1">
    <property type="protein sequence ID" value="Pan_g1114.t1"/>
    <property type="gene ID" value="Pan_g1114"/>
</dbReference>
<evidence type="ECO:0000313" key="2">
    <source>
        <dbReference type="WBParaSite" id="Pan_g1114.t1"/>
    </source>
</evidence>
<dbReference type="AlphaFoldDB" id="A0A7E4UP88"/>
<evidence type="ECO:0000313" key="1">
    <source>
        <dbReference type="Proteomes" id="UP000492821"/>
    </source>
</evidence>
<sequence length="108" mass="11938">MPSVSGRRIYPYGDKTEAFKVKNPSVPPEATVLPTESAFVALLLPLPDIHRRSVAHSALRCFAFFVRITVSATCITATECKAHCRWTTASRTPATRCHYTPNPFAIMS</sequence>
<dbReference type="Proteomes" id="UP000492821">
    <property type="component" value="Unassembled WGS sequence"/>
</dbReference>
<keyword evidence="1" id="KW-1185">Reference proteome</keyword>
<reference evidence="1" key="1">
    <citation type="journal article" date="2013" name="Genetics">
        <title>The draft genome and transcriptome of Panagrellus redivivus are shaped by the harsh demands of a free-living lifestyle.</title>
        <authorList>
            <person name="Srinivasan J."/>
            <person name="Dillman A.R."/>
            <person name="Macchietto M.G."/>
            <person name="Heikkinen L."/>
            <person name="Lakso M."/>
            <person name="Fracchia K.M."/>
            <person name="Antoshechkin I."/>
            <person name="Mortazavi A."/>
            <person name="Wong G."/>
            <person name="Sternberg P.W."/>
        </authorList>
    </citation>
    <scope>NUCLEOTIDE SEQUENCE [LARGE SCALE GENOMIC DNA]</scope>
    <source>
        <strain evidence="1">MT8872</strain>
    </source>
</reference>